<protein>
    <submittedName>
        <fullName evidence="5">Helix-turn-helix protein</fullName>
    </submittedName>
</protein>
<dbReference type="GO" id="GO:0043565">
    <property type="term" value="F:sequence-specific DNA binding"/>
    <property type="evidence" value="ECO:0007669"/>
    <property type="project" value="InterPro"/>
</dbReference>
<evidence type="ECO:0000313" key="5">
    <source>
        <dbReference type="EMBL" id="PPK84771.1"/>
    </source>
</evidence>
<evidence type="ECO:0000256" key="1">
    <source>
        <dbReference type="ARBA" id="ARBA00023015"/>
    </source>
</evidence>
<name>A0A2S6I1L5_9BACT</name>
<dbReference type="PROSITE" id="PS01124">
    <property type="entry name" value="HTH_ARAC_FAMILY_2"/>
    <property type="match status" value="1"/>
</dbReference>
<feature type="domain" description="HTH araC/xylS-type" evidence="4">
    <location>
        <begin position="17"/>
        <end position="121"/>
    </location>
</feature>
<dbReference type="SUPFAM" id="SSF46689">
    <property type="entry name" value="Homeodomain-like"/>
    <property type="match status" value="1"/>
</dbReference>
<dbReference type="Gene3D" id="1.10.10.60">
    <property type="entry name" value="Homeodomain-like"/>
    <property type="match status" value="1"/>
</dbReference>
<keyword evidence="2" id="KW-0238">DNA-binding</keyword>
<evidence type="ECO:0000256" key="3">
    <source>
        <dbReference type="ARBA" id="ARBA00023163"/>
    </source>
</evidence>
<dbReference type="SMART" id="SM00342">
    <property type="entry name" value="HTH_ARAC"/>
    <property type="match status" value="1"/>
</dbReference>
<dbReference type="GO" id="GO:0003700">
    <property type="term" value="F:DNA-binding transcription factor activity"/>
    <property type="evidence" value="ECO:0007669"/>
    <property type="project" value="InterPro"/>
</dbReference>
<keyword evidence="6" id="KW-1185">Reference proteome</keyword>
<accession>A0A2S6I1L5</accession>
<evidence type="ECO:0000259" key="4">
    <source>
        <dbReference type="PROSITE" id="PS01124"/>
    </source>
</evidence>
<comment type="caution">
    <text evidence="5">The sequence shown here is derived from an EMBL/GenBank/DDBJ whole genome shotgun (WGS) entry which is preliminary data.</text>
</comment>
<keyword evidence="1" id="KW-0805">Transcription regulation</keyword>
<keyword evidence="3" id="KW-0804">Transcription</keyword>
<dbReference type="Pfam" id="PF12833">
    <property type="entry name" value="HTH_18"/>
    <property type="match status" value="1"/>
</dbReference>
<dbReference type="InterPro" id="IPR009057">
    <property type="entry name" value="Homeodomain-like_sf"/>
</dbReference>
<dbReference type="InterPro" id="IPR018060">
    <property type="entry name" value="HTH_AraC"/>
</dbReference>
<dbReference type="PROSITE" id="PS00041">
    <property type="entry name" value="HTH_ARAC_FAMILY_1"/>
    <property type="match status" value="1"/>
</dbReference>
<dbReference type="PANTHER" id="PTHR43280:SF29">
    <property type="entry name" value="ARAC-FAMILY TRANSCRIPTIONAL REGULATOR"/>
    <property type="match status" value="1"/>
</dbReference>
<dbReference type="InterPro" id="IPR018062">
    <property type="entry name" value="HTH_AraC-typ_CS"/>
</dbReference>
<dbReference type="AlphaFoldDB" id="A0A2S6I1L5"/>
<proteinExistence type="predicted"/>
<dbReference type="RefSeq" id="WP_104421488.1">
    <property type="nucleotide sequence ID" value="NZ_PTJC01000007.1"/>
</dbReference>
<dbReference type="Proteomes" id="UP000237662">
    <property type="component" value="Unassembled WGS sequence"/>
</dbReference>
<organism evidence="5 6">
    <name type="scientific">Neolewinella xylanilytica</name>
    <dbReference type="NCBI Taxonomy" id="1514080"/>
    <lineage>
        <taxon>Bacteria</taxon>
        <taxon>Pseudomonadati</taxon>
        <taxon>Bacteroidota</taxon>
        <taxon>Saprospiria</taxon>
        <taxon>Saprospirales</taxon>
        <taxon>Lewinellaceae</taxon>
        <taxon>Neolewinella</taxon>
    </lineage>
</organism>
<evidence type="ECO:0000313" key="6">
    <source>
        <dbReference type="Proteomes" id="UP000237662"/>
    </source>
</evidence>
<dbReference type="EMBL" id="PTJC01000007">
    <property type="protein sequence ID" value="PPK84771.1"/>
    <property type="molecule type" value="Genomic_DNA"/>
</dbReference>
<sequence>MPIDPPRSYRKRDATWERLLRLMQEKKPYLDTKLVQQDIARQLHVSNRTLSRTLGEKANLHFSAFINQFRVEEARLLLRNENLSHLSLEAVAQMAGFNSRAVFYRCFTNMEKMSPAQFRANPRKNY</sequence>
<evidence type="ECO:0000256" key="2">
    <source>
        <dbReference type="ARBA" id="ARBA00023125"/>
    </source>
</evidence>
<gene>
    <name evidence="5" type="ORF">CLV84_3935</name>
</gene>
<reference evidence="5 6" key="1">
    <citation type="submission" date="2018-02" db="EMBL/GenBank/DDBJ databases">
        <title>Genomic Encyclopedia of Archaeal and Bacterial Type Strains, Phase II (KMG-II): from individual species to whole genera.</title>
        <authorList>
            <person name="Goeker M."/>
        </authorList>
    </citation>
    <scope>NUCLEOTIDE SEQUENCE [LARGE SCALE GENOMIC DNA]</scope>
    <source>
        <strain evidence="5 6">DSM 29526</strain>
    </source>
</reference>
<dbReference type="OrthoDB" id="9779074at2"/>
<dbReference type="PANTHER" id="PTHR43280">
    <property type="entry name" value="ARAC-FAMILY TRANSCRIPTIONAL REGULATOR"/>
    <property type="match status" value="1"/>
</dbReference>